<comment type="caution">
    <text evidence="2">The sequence shown here is derived from an EMBL/GenBank/DDBJ whole genome shotgun (WGS) entry which is preliminary data.</text>
</comment>
<keyword evidence="3" id="KW-1185">Reference proteome</keyword>
<accession>A0A9P9XZR2</accession>
<dbReference type="EMBL" id="JAGIXG020000029">
    <property type="protein sequence ID" value="KAI6780670.1"/>
    <property type="molecule type" value="Genomic_DNA"/>
</dbReference>
<feature type="region of interest" description="Disordered" evidence="1">
    <location>
        <begin position="199"/>
        <end position="285"/>
    </location>
</feature>
<organism evidence="2 3">
    <name type="scientific">Emericellopsis cladophorae</name>
    <dbReference type="NCBI Taxonomy" id="2686198"/>
    <lineage>
        <taxon>Eukaryota</taxon>
        <taxon>Fungi</taxon>
        <taxon>Dikarya</taxon>
        <taxon>Ascomycota</taxon>
        <taxon>Pezizomycotina</taxon>
        <taxon>Sordariomycetes</taxon>
        <taxon>Hypocreomycetidae</taxon>
        <taxon>Hypocreales</taxon>
        <taxon>Bionectriaceae</taxon>
        <taxon>Emericellopsis</taxon>
    </lineage>
</organism>
<dbReference type="PANTHER" id="PTHR38166:SF1">
    <property type="entry name" value="C2H2-TYPE DOMAIN-CONTAINING PROTEIN"/>
    <property type="match status" value="1"/>
</dbReference>
<name>A0A9P9XZR2_9HYPO</name>
<protein>
    <recommendedName>
        <fullName evidence="4">C2H2-type domain-containing protein</fullName>
    </recommendedName>
</protein>
<sequence length="525" mass="59276">MSTLISAPDSVTTLSMSMLGIPSSSDYAGEFHDSQDIIAGSRPTSRLTRALHWHKPSDATCSTLFNEDEDDPFLEAMPDCPVKVPVGPFGATPAPIIVHQRPSAIAVSSRKQNAEEALLTFSKEPLPCPTPDPRNTPLAEKAEKWETESGASSEWSVDDTDKILDYNLQMTQGVDLEESSLDIPKTRHIARSLVRQLGQTMHHSGSNGQDQNEMGFFNSTSSTPGNSGWSHRDGKRKNQPGGGKGDDGRDDFNEGEDYGSLQAKKSKPNPQEEKPLRLSCPFRKRNPNRFNVRDHHSCAMTYFPKFAELRQHIFKQHKRDEQSAFVCDRCNLDFASQKEFRFHQRLPREQICEIADHDPESGIDEPTSRKLMSRKRANGASPDIQWREIWNILFPDDDDSRVRTYQFIPVIEHFEISDAYQIAFLHLRKSISGMFENPATLDTLATKFHQCFLETVQRCETDAESMPYANRSNKRGEQRATAALTARDFGLQEQRANKAELLEEQQSTVDIEQRLAPRKTPIGIL</sequence>
<dbReference type="AlphaFoldDB" id="A0A9P9XZR2"/>
<evidence type="ECO:0000313" key="2">
    <source>
        <dbReference type="EMBL" id="KAI6780670.1"/>
    </source>
</evidence>
<dbReference type="GeneID" id="75827693"/>
<dbReference type="RefSeq" id="XP_051361526.1">
    <property type="nucleotide sequence ID" value="XM_051507227.1"/>
</dbReference>
<gene>
    <name evidence="2" type="ORF">J7T54_001174</name>
</gene>
<feature type="compositionally biased region" description="Polar residues" evidence="1">
    <location>
        <begin position="199"/>
        <end position="229"/>
    </location>
</feature>
<proteinExistence type="predicted"/>
<evidence type="ECO:0000313" key="3">
    <source>
        <dbReference type="Proteomes" id="UP001055219"/>
    </source>
</evidence>
<evidence type="ECO:0000256" key="1">
    <source>
        <dbReference type="SAM" id="MobiDB-lite"/>
    </source>
</evidence>
<dbReference type="OrthoDB" id="610608at2759"/>
<feature type="region of interest" description="Disordered" evidence="1">
    <location>
        <begin position="123"/>
        <end position="156"/>
    </location>
</feature>
<reference evidence="2" key="1">
    <citation type="journal article" date="2021" name="J Fungi (Basel)">
        <title>Genomic and Metabolomic Analyses of the Marine Fungus Emericellopsis cladophorae: Insights into Saltwater Adaptability Mechanisms and Its Biosynthetic Potential.</title>
        <authorList>
            <person name="Goncalves M.F.M."/>
            <person name="Hilario S."/>
            <person name="Van de Peer Y."/>
            <person name="Esteves A.C."/>
            <person name="Alves A."/>
        </authorList>
    </citation>
    <scope>NUCLEOTIDE SEQUENCE</scope>
    <source>
        <strain evidence="2">MUM 19.33</strain>
    </source>
</reference>
<reference evidence="2" key="2">
    <citation type="submission" date="2022-07" db="EMBL/GenBank/DDBJ databases">
        <authorList>
            <person name="Goncalves M.F.M."/>
            <person name="Hilario S."/>
            <person name="Van De Peer Y."/>
            <person name="Esteves A.C."/>
            <person name="Alves A."/>
        </authorList>
    </citation>
    <scope>NUCLEOTIDE SEQUENCE</scope>
    <source>
        <strain evidence="2">MUM 19.33</strain>
    </source>
</reference>
<dbReference type="Proteomes" id="UP001055219">
    <property type="component" value="Unassembled WGS sequence"/>
</dbReference>
<dbReference type="PANTHER" id="PTHR38166">
    <property type="entry name" value="C2H2-TYPE DOMAIN-CONTAINING PROTEIN-RELATED"/>
    <property type="match status" value="1"/>
</dbReference>
<evidence type="ECO:0008006" key="4">
    <source>
        <dbReference type="Google" id="ProtNLM"/>
    </source>
</evidence>